<name>A0A813SG40_9BILA</name>
<comment type="subcellular location">
    <subcellularLocation>
        <location evidence="2">Membrane</location>
        <topology evidence="2">Multi-pass membrane protein</topology>
    </subcellularLocation>
</comment>
<dbReference type="AlphaFoldDB" id="A0A813SG40"/>
<feature type="transmembrane region" description="Helical" evidence="12">
    <location>
        <begin position="139"/>
        <end position="160"/>
    </location>
</feature>
<feature type="transmembrane region" description="Helical" evidence="12">
    <location>
        <begin position="27"/>
        <end position="47"/>
    </location>
</feature>
<evidence type="ECO:0000313" key="15">
    <source>
        <dbReference type="Proteomes" id="UP000663879"/>
    </source>
</evidence>
<dbReference type="InterPro" id="IPR006593">
    <property type="entry name" value="Cyt_b561/ferric_Rdtase_TM"/>
</dbReference>
<keyword evidence="4" id="KW-0349">Heme</keyword>
<dbReference type="Gene3D" id="1.20.120.1770">
    <property type="match status" value="1"/>
</dbReference>
<dbReference type="CDD" id="cd08761">
    <property type="entry name" value="Cyt_b561_CYB561D2_like"/>
    <property type="match status" value="1"/>
</dbReference>
<gene>
    <name evidence="14" type="ORF">OXX778_LOCUS6229</name>
</gene>
<dbReference type="GO" id="GO:0140575">
    <property type="term" value="F:transmembrane monodehydroascorbate reductase activity"/>
    <property type="evidence" value="ECO:0007669"/>
    <property type="project" value="InterPro"/>
</dbReference>
<dbReference type="EC" id="7.2.1.3" evidence="11"/>
<dbReference type="PANTHER" id="PTHR15422:SF45">
    <property type="entry name" value="CYTOCHROME B561 DOMAIN-CONTAINING PROTEIN"/>
    <property type="match status" value="1"/>
</dbReference>
<dbReference type="GO" id="GO:0140571">
    <property type="term" value="F:transmembrane ascorbate ferrireductase activity"/>
    <property type="evidence" value="ECO:0007669"/>
    <property type="project" value="UniProtKB-EC"/>
</dbReference>
<keyword evidence="5 12" id="KW-0812">Transmembrane</keyword>
<evidence type="ECO:0000256" key="2">
    <source>
        <dbReference type="ARBA" id="ARBA00004141"/>
    </source>
</evidence>
<evidence type="ECO:0000256" key="6">
    <source>
        <dbReference type="ARBA" id="ARBA00022723"/>
    </source>
</evidence>
<evidence type="ECO:0000256" key="12">
    <source>
        <dbReference type="SAM" id="Phobius"/>
    </source>
</evidence>
<evidence type="ECO:0000256" key="4">
    <source>
        <dbReference type="ARBA" id="ARBA00022617"/>
    </source>
</evidence>
<feature type="transmembrane region" description="Helical" evidence="12">
    <location>
        <begin position="172"/>
        <end position="192"/>
    </location>
</feature>
<dbReference type="EMBL" id="CAJNOC010000724">
    <property type="protein sequence ID" value="CAF0796281.1"/>
    <property type="molecule type" value="Genomic_DNA"/>
</dbReference>
<evidence type="ECO:0000256" key="1">
    <source>
        <dbReference type="ARBA" id="ARBA00001970"/>
    </source>
</evidence>
<dbReference type="PANTHER" id="PTHR15422">
    <property type="entry name" value="OS05G0565100 PROTEIN"/>
    <property type="match status" value="1"/>
</dbReference>
<protein>
    <recommendedName>
        <fullName evidence="11">ascorbate ferrireductase (transmembrane)</fullName>
        <ecNumber evidence="11">7.2.1.3</ecNumber>
    </recommendedName>
</protein>
<comment type="cofactor">
    <cofactor evidence="1">
        <name>heme b</name>
        <dbReference type="ChEBI" id="CHEBI:60344"/>
    </cofactor>
</comment>
<organism evidence="14 15">
    <name type="scientific">Brachionus calyciflorus</name>
    <dbReference type="NCBI Taxonomy" id="104777"/>
    <lineage>
        <taxon>Eukaryota</taxon>
        <taxon>Metazoa</taxon>
        <taxon>Spiralia</taxon>
        <taxon>Gnathifera</taxon>
        <taxon>Rotifera</taxon>
        <taxon>Eurotatoria</taxon>
        <taxon>Monogononta</taxon>
        <taxon>Pseudotrocha</taxon>
        <taxon>Ploima</taxon>
        <taxon>Brachionidae</taxon>
        <taxon>Brachionus</taxon>
    </lineage>
</organism>
<evidence type="ECO:0000256" key="7">
    <source>
        <dbReference type="ARBA" id="ARBA00022982"/>
    </source>
</evidence>
<feature type="transmembrane region" description="Helical" evidence="12">
    <location>
        <begin position="67"/>
        <end position="86"/>
    </location>
</feature>
<keyword evidence="6" id="KW-0479">Metal-binding</keyword>
<keyword evidence="10 12" id="KW-0472">Membrane</keyword>
<keyword evidence="3" id="KW-0813">Transport</keyword>
<dbReference type="OrthoDB" id="432881at2759"/>
<evidence type="ECO:0000256" key="3">
    <source>
        <dbReference type="ARBA" id="ARBA00022448"/>
    </source>
</evidence>
<evidence type="ECO:0000256" key="5">
    <source>
        <dbReference type="ARBA" id="ARBA00022692"/>
    </source>
</evidence>
<sequence length="222" mass="25176">MVAHVFSLAFIGVIAYFSVPGSSLFSWHPFLMTLGYVGFLFQAILVFSRESSLFATIKHKNKITLHWIFNTLGLFSILLGYAAIYYNKEERGKPHLKTWHGILGIATIVYTIVQFVAGHNLTIFNSFVRKFVSYQSLSMYHATSGTFLYVLACLSISLGIYSNWFSESTPFYVWYLCFAITAMLGLIITNQVTAKYVTSRMNSSQINFTTKKSKAINKLKTK</sequence>
<dbReference type="GO" id="GO:0046872">
    <property type="term" value="F:metal ion binding"/>
    <property type="evidence" value="ECO:0007669"/>
    <property type="project" value="UniProtKB-KW"/>
</dbReference>
<evidence type="ECO:0000256" key="11">
    <source>
        <dbReference type="ARBA" id="ARBA00024225"/>
    </source>
</evidence>
<dbReference type="Proteomes" id="UP000663879">
    <property type="component" value="Unassembled WGS sequence"/>
</dbReference>
<feature type="transmembrane region" description="Helical" evidence="12">
    <location>
        <begin position="98"/>
        <end position="118"/>
    </location>
</feature>
<feature type="domain" description="Cytochrome b561" evidence="13">
    <location>
        <begin position="1"/>
        <end position="197"/>
    </location>
</feature>
<dbReference type="PROSITE" id="PS50939">
    <property type="entry name" value="CYTOCHROME_B561"/>
    <property type="match status" value="1"/>
</dbReference>
<dbReference type="SMART" id="SM00665">
    <property type="entry name" value="B561"/>
    <property type="match status" value="1"/>
</dbReference>
<accession>A0A813SG40</accession>
<comment type="caution">
    <text evidence="14">The sequence shown here is derived from an EMBL/GenBank/DDBJ whole genome shotgun (WGS) entry which is preliminary data.</text>
</comment>
<proteinExistence type="predicted"/>
<keyword evidence="15" id="KW-1185">Reference proteome</keyword>
<dbReference type="GO" id="GO:0016020">
    <property type="term" value="C:membrane"/>
    <property type="evidence" value="ECO:0007669"/>
    <property type="project" value="UniProtKB-SubCell"/>
</dbReference>
<evidence type="ECO:0000256" key="10">
    <source>
        <dbReference type="ARBA" id="ARBA00023136"/>
    </source>
</evidence>
<keyword evidence="8 12" id="KW-1133">Transmembrane helix</keyword>
<dbReference type="Pfam" id="PF03188">
    <property type="entry name" value="Cytochrom_B561"/>
    <property type="match status" value="1"/>
</dbReference>
<dbReference type="InterPro" id="IPR045150">
    <property type="entry name" value="CYB561D1/2"/>
</dbReference>
<reference evidence="14" key="1">
    <citation type="submission" date="2021-02" db="EMBL/GenBank/DDBJ databases">
        <authorList>
            <person name="Nowell W R."/>
        </authorList>
    </citation>
    <scope>NUCLEOTIDE SEQUENCE</scope>
    <source>
        <strain evidence="14">Ploen Becks lab</strain>
    </source>
</reference>
<keyword evidence="9" id="KW-0408">Iron</keyword>
<evidence type="ECO:0000256" key="8">
    <source>
        <dbReference type="ARBA" id="ARBA00022989"/>
    </source>
</evidence>
<evidence type="ECO:0000313" key="14">
    <source>
        <dbReference type="EMBL" id="CAF0796281.1"/>
    </source>
</evidence>
<evidence type="ECO:0000259" key="13">
    <source>
        <dbReference type="PROSITE" id="PS50939"/>
    </source>
</evidence>
<evidence type="ECO:0000256" key="9">
    <source>
        <dbReference type="ARBA" id="ARBA00023004"/>
    </source>
</evidence>
<keyword evidence="7" id="KW-0249">Electron transport</keyword>